<dbReference type="EMBL" id="JAFNEN010000651">
    <property type="protein sequence ID" value="KAG8179054.1"/>
    <property type="molecule type" value="Genomic_DNA"/>
</dbReference>
<evidence type="ECO:0008006" key="4">
    <source>
        <dbReference type="Google" id="ProtNLM"/>
    </source>
</evidence>
<protein>
    <recommendedName>
        <fullName evidence="4">F-box domain-containing protein</fullName>
    </recommendedName>
</protein>
<evidence type="ECO:0000313" key="3">
    <source>
        <dbReference type="Proteomes" id="UP000827092"/>
    </source>
</evidence>
<sequence>MKVLRSSDVTPPTFRIVRASLPTQDMAYLCAIPREMISYILKFTSFDDKLILASLQNDTLNNALETEVVSFYKHIYRYLPVGIWFQPSEMKCYDIRIVPQLHALHIDFYSNSNRKRMCFNKKNGIRLVRKCQPLQDEKHVLYFNKTSYHLDDRRAMKKVDLVDDMYTHEWNNRRFWKVVSNFPTASALLFEENGHVLVYNFIHVSGNMYEFNFKNKKLIWKKKPVMLQLHRDNGVVACPGTFQQRPGDQRAILGPPMMWPWYRDNSVARPGTFQQRPGDQRAILGPPMMWPWYRDNSVALPETFRPGLESQERPSFGNPRPESFGSFGRIDWMCSTKYARMQCENGVWDGTCHMMKAMGTFVKRNPPPDSPCTLDRTEDAEQMEVDTVPPSE</sequence>
<feature type="region of interest" description="Disordered" evidence="1">
    <location>
        <begin position="362"/>
        <end position="392"/>
    </location>
</feature>
<proteinExistence type="predicted"/>
<dbReference type="AlphaFoldDB" id="A0AAV6U4M0"/>
<evidence type="ECO:0000256" key="1">
    <source>
        <dbReference type="SAM" id="MobiDB-lite"/>
    </source>
</evidence>
<evidence type="ECO:0000313" key="2">
    <source>
        <dbReference type="EMBL" id="KAG8179054.1"/>
    </source>
</evidence>
<reference evidence="2 3" key="1">
    <citation type="journal article" date="2022" name="Nat. Ecol. Evol.">
        <title>A masculinizing supergene underlies an exaggerated male reproductive morph in a spider.</title>
        <authorList>
            <person name="Hendrickx F."/>
            <person name="De Corte Z."/>
            <person name="Sonet G."/>
            <person name="Van Belleghem S.M."/>
            <person name="Kostlbacher S."/>
            <person name="Vangestel C."/>
        </authorList>
    </citation>
    <scope>NUCLEOTIDE SEQUENCE [LARGE SCALE GENOMIC DNA]</scope>
    <source>
        <strain evidence="2">W744_W776</strain>
    </source>
</reference>
<dbReference type="Proteomes" id="UP000827092">
    <property type="component" value="Unassembled WGS sequence"/>
</dbReference>
<accession>A0AAV6U4M0</accession>
<organism evidence="2 3">
    <name type="scientific">Oedothorax gibbosus</name>
    <dbReference type="NCBI Taxonomy" id="931172"/>
    <lineage>
        <taxon>Eukaryota</taxon>
        <taxon>Metazoa</taxon>
        <taxon>Ecdysozoa</taxon>
        <taxon>Arthropoda</taxon>
        <taxon>Chelicerata</taxon>
        <taxon>Arachnida</taxon>
        <taxon>Araneae</taxon>
        <taxon>Araneomorphae</taxon>
        <taxon>Entelegynae</taxon>
        <taxon>Araneoidea</taxon>
        <taxon>Linyphiidae</taxon>
        <taxon>Erigoninae</taxon>
        <taxon>Oedothorax</taxon>
    </lineage>
</organism>
<name>A0AAV6U4M0_9ARAC</name>
<comment type="caution">
    <text evidence="2">The sequence shown here is derived from an EMBL/GenBank/DDBJ whole genome shotgun (WGS) entry which is preliminary data.</text>
</comment>
<gene>
    <name evidence="2" type="ORF">JTE90_010084</name>
</gene>
<keyword evidence="3" id="KW-1185">Reference proteome</keyword>